<dbReference type="GO" id="GO:0005634">
    <property type="term" value="C:nucleus"/>
    <property type="evidence" value="ECO:0007669"/>
    <property type="project" value="UniProtKB-SubCell"/>
</dbReference>
<evidence type="ECO:0000259" key="7">
    <source>
        <dbReference type="Pfam" id="PF17682"/>
    </source>
</evidence>
<feature type="compositionally biased region" description="Acidic residues" evidence="5">
    <location>
        <begin position="639"/>
        <end position="682"/>
    </location>
</feature>
<evidence type="ECO:0000259" key="6">
    <source>
        <dbReference type="Pfam" id="PF09734"/>
    </source>
</evidence>
<dbReference type="GO" id="GO:0006384">
    <property type="term" value="P:transcription initiation at RNA polymerase III promoter"/>
    <property type="evidence" value="ECO:0007669"/>
    <property type="project" value="InterPro"/>
</dbReference>
<keyword evidence="3" id="KW-0804">Transcription</keyword>
<dbReference type="eggNOG" id="KOG2473">
    <property type="taxonomic scope" value="Eukaryota"/>
</dbReference>
<feature type="compositionally biased region" description="Low complexity" evidence="5">
    <location>
        <begin position="422"/>
        <end position="436"/>
    </location>
</feature>
<feature type="region of interest" description="Disordered" evidence="5">
    <location>
        <begin position="93"/>
        <end position="126"/>
    </location>
</feature>
<comment type="subcellular location">
    <subcellularLocation>
        <location evidence="1">Nucleus</location>
    </subcellularLocation>
</comment>
<dbReference type="PANTHER" id="PTHR13230">
    <property type="entry name" value="GENERAL TRANSCRIPTION FACTOR IIIC, POLYPEPTIDE 5"/>
    <property type="match status" value="1"/>
</dbReference>
<evidence type="ECO:0000256" key="2">
    <source>
        <dbReference type="ARBA" id="ARBA00023125"/>
    </source>
</evidence>
<name>S3BWY9_OPHP1</name>
<dbReference type="GO" id="GO:0000127">
    <property type="term" value="C:transcription factor TFIIIC complex"/>
    <property type="evidence" value="ECO:0007669"/>
    <property type="project" value="InterPro"/>
</dbReference>
<dbReference type="Pfam" id="PF17682">
    <property type="entry name" value="Tau95_N"/>
    <property type="match status" value="1"/>
</dbReference>
<feature type="region of interest" description="Disordered" evidence="5">
    <location>
        <begin position="591"/>
        <end position="703"/>
    </location>
</feature>
<evidence type="ECO:0000313" key="9">
    <source>
        <dbReference type="Proteomes" id="UP000016923"/>
    </source>
</evidence>
<dbReference type="OrthoDB" id="5598268at2759"/>
<dbReference type="InterPro" id="IPR019136">
    <property type="entry name" value="TF_IIIC_su-5_HTH"/>
</dbReference>
<keyword evidence="4" id="KW-0539">Nucleus</keyword>
<dbReference type="GO" id="GO:0001003">
    <property type="term" value="F:RNA polymerase III type 2 promoter sequence-specific DNA binding"/>
    <property type="evidence" value="ECO:0007669"/>
    <property type="project" value="TreeGrafter"/>
</dbReference>
<dbReference type="InterPro" id="IPR042536">
    <property type="entry name" value="TFIIIC_tauA_Sfc1"/>
</dbReference>
<dbReference type="PANTHER" id="PTHR13230:SF5">
    <property type="entry name" value="GENERAL TRANSCRIPTION FACTOR 3C POLYPEPTIDE 5"/>
    <property type="match status" value="1"/>
</dbReference>
<dbReference type="Proteomes" id="UP000016923">
    <property type="component" value="Unassembled WGS sequence"/>
</dbReference>
<dbReference type="VEuPathDB" id="FungiDB:F503_00216"/>
<dbReference type="STRING" id="1262450.S3BWY9"/>
<keyword evidence="9" id="KW-1185">Reference proteome</keyword>
<evidence type="ECO:0000256" key="1">
    <source>
        <dbReference type="ARBA" id="ARBA00004123"/>
    </source>
</evidence>
<dbReference type="AlphaFoldDB" id="S3BWY9"/>
<accession>S3BWY9</accession>
<evidence type="ECO:0000256" key="4">
    <source>
        <dbReference type="ARBA" id="ARBA00023242"/>
    </source>
</evidence>
<reference evidence="8 9" key="1">
    <citation type="journal article" date="2013" name="BMC Genomics">
        <title>The genome and transcriptome of the pine saprophyte Ophiostoma piceae, and a comparison with the bark beetle-associated pine pathogen Grosmannia clavigera.</title>
        <authorList>
            <person name="Haridas S."/>
            <person name="Wang Y."/>
            <person name="Lim L."/>
            <person name="Massoumi Alamouti S."/>
            <person name="Jackman S."/>
            <person name="Docking R."/>
            <person name="Robertson G."/>
            <person name="Birol I."/>
            <person name="Bohlmann J."/>
            <person name="Breuil C."/>
        </authorList>
    </citation>
    <scope>NUCLEOTIDE SEQUENCE [LARGE SCALE GENOMIC DNA]</scope>
    <source>
        <strain evidence="8 9">UAMH 11346</strain>
    </source>
</reference>
<dbReference type="OMA" id="MKCKMLA"/>
<feature type="region of interest" description="Disordered" evidence="5">
    <location>
        <begin position="422"/>
        <end position="446"/>
    </location>
</feature>
<organism evidence="8 9">
    <name type="scientific">Ophiostoma piceae (strain UAMH 11346)</name>
    <name type="common">Sap stain fungus</name>
    <dbReference type="NCBI Taxonomy" id="1262450"/>
    <lineage>
        <taxon>Eukaryota</taxon>
        <taxon>Fungi</taxon>
        <taxon>Dikarya</taxon>
        <taxon>Ascomycota</taxon>
        <taxon>Pezizomycotina</taxon>
        <taxon>Sordariomycetes</taxon>
        <taxon>Sordariomycetidae</taxon>
        <taxon>Ophiostomatales</taxon>
        <taxon>Ophiostomataceae</taxon>
        <taxon>Ophiostoma</taxon>
    </lineage>
</organism>
<dbReference type="EMBL" id="KE148158">
    <property type="protein sequence ID" value="EPE05062.1"/>
    <property type="molecule type" value="Genomic_DNA"/>
</dbReference>
<protein>
    <submittedName>
        <fullName evidence="8">Transcription factor tau subunit sfc1</fullName>
    </submittedName>
</protein>
<dbReference type="Pfam" id="PF09734">
    <property type="entry name" value="Tau95"/>
    <property type="match status" value="1"/>
</dbReference>
<evidence type="ECO:0000256" key="5">
    <source>
        <dbReference type="SAM" id="MobiDB-lite"/>
    </source>
</evidence>
<sequence length="716" mass="78621">MADSSVQSVASAAPVLAVPARHMAAVEHPALLTSLAHGIDSMNGRADFDQILHPSSAQASIPVFLRYQDASSGAISSHNAASHNIVLAVHVPKRTGRKRKRGQDGPWEEAAAPEADEAGNLKNRLPGDELEMRDAKLLRRKLQDNAGRYETEVVGVVKHSHRFRGLADFQQSVHDSSFMAKFVDKIMPGDLAKLRQFELTPGIAAAPGVDLPPPPFFTSHMLPFPYFYTQNPFVREVSTSDGNVRLVNSTASAAVAGYLLGFDEEPVPTSPPPGLAAITGRRRMILDAMQRAVDERPVWTRRGLVNHMRAATGLPFTENRLKQYFAHVCYQFKGGPWRDSLVRYGVDPRKDPSCRQYQTVFFKLHYQEDRKGACWHSVRERDAALGETAADGAADNGTDKEAADHIKGVHIITPVTAEAINNSTATATTTTPATGNESSGPTRVRPDTHIFDGRSYCDDGKIWQVCDITDPLLVSIVADAPQRPTCELVSAGWFHHGTWAKFRAVMKTKLLAIRFGRLIDDVRYESSVSTVPHETPRLVPRSIKVPVPDLNLTPEEETLITHKMYHGRPKKRLRRRGYTSVSVPILATQRAAAATENGTKTNTGVAGGEATNWVPRVQPTDTPDEAEGHNGASNGGEQDGQDEQELDDDDPGFDDEGGNEDDEMEDQDGDQEDDRDDEENEVEYGYQSGDSEGESDAEVDDAHRKAVKAEIMDDQE</sequence>
<feature type="domain" description="Transcription factor IIIC subunit Tfc1/Sfc1 triple barrel" evidence="7">
    <location>
        <begin position="25"/>
        <end position="171"/>
    </location>
</feature>
<gene>
    <name evidence="8" type="ORF">F503_00216</name>
</gene>
<feature type="domain" description="Transcription factor IIIC subunit 5 HTH" evidence="6">
    <location>
        <begin position="211"/>
        <end position="363"/>
    </location>
</feature>
<dbReference type="InterPro" id="IPR040454">
    <property type="entry name" value="TF_IIIC_Tfc1/Sfc1"/>
</dbReference>
<evidence type="ECO:0000313" key="8">
    <source>
        <dbReference type="EMBL" id="EPE05062.1"/>
    </source>
</evidence>
<evidence type="ECO:0000256" key="3">
    <source>
        <dbReference type="ARBA" id="ARBA00023163"/>
    </source>
</evidence>
<dbReference type="HOGENOM" id="CLU_016809_2_1_1"/>
<dbReference type="GO" id="GO:0001002">
    <property type="term" value="F:RNA polymerase III type 1 promoter sequence-specific DNA binding"/>
    <property type="evidence" value="ECO:0007669"/>
    <property type="project" value="TreeGrafter"/>
</dbReference>
<dbReference type="Gene3D" id="3.30.200.160">
    <property type="entry name" value="TFIIIC, subcomplex tauA, subunit Sfc1, barrel domain"/>
    <property type="match status" value="1"/>
</dbReference>
<keyword evidence="2" id="KW-0238">DNA-binding</keyword>
<proteinExistence type="predicted"/>
<dbReference type="InterPro" id="IPR041499">
    <property type="entry name" value="Tfc1/Sfc1_N"/>
</dbReference>